<sequence>MRLPDLKQVMVQLTRVPTSHERETRRGVALYVMQHISRRTHPVPPSQDTPLPTHARPIDYPRYLGSYTLRGYLSRLLRERRGHRETGPTAPMLIAAPRHNDGTCCGKLSSGEQRDER</sequence>
<name>A0A026WAK6_OOCBI</name>
<evidence type="ECO:0000256" key="1">
    <source>
        <dbReference type="SAM" id="MobiDB-lite"/>
    </source>
</evidence>
<proteinExistence type="predicted"/>
<protein>
    <submittedName>
        <fullName evidence="2">Uncharacterized protein</fullName>
    </submittedName>
</protein>
<dbReference type="AlphaFoldDB" id="A0A026WAK6"/>
<evidence type="ECO:0000313" key="3">
    <source>
        <dbReference type="Proteomes" id="UP000053097"/>
    </source>
</evidence>
<feature type="region of interest" description="Disordered" evidence="1">
    <location>
        <begin position="37"/>
        <end position="59"/>
    </location>
</feature>
<evidence type="ECO:0000313" key="2">
    <source>
        <dbReference type="EMBL" id="EZA53102.1"/>
    </source>
</evidence>
<feature type="region of interest" description="Disordered" evidence="1">
    <location>
        <begin position="80"/>
        <end position="117"/>
    </location>
</feature>
<dbReference type="EMBL" id="KK107295">
    <property type="protein sequence ID" value="EZA53102.1"/>
    <property type="molecule type" value="Genomic_DNA"/>
</dbReference>
<reference evidence="2 3" key="1">
    <citation type="journal article" date="2014" name="Curr. Biol.">
        <title>The genome of the clonal raider ant Cerapachys biroi.</title>
        <authorList>
            <person name="Oxley P.R."/>
            <person name="Ji L."/>
            <person name="Fetter-Pruneda I."/>
            <person name="McKenzie S.K."/>
            <person name="Li C."/>
            <person name="Hu H."/>
            <person name="Zhang G."/>
            <person name="Kronauer D.J."/>
        </authorList>
    </citation>
    <scope>NUCLEOTIDE SEQUENCE [LARGE SCALE GENOMIC DNA]</scope>
</reference>
<accession>A0A026WAK6</accession>
<gene>
    <name evidence="2" type="ORF">X777_07280</name>
</gene>
<keyword evidence="3" id="KW-1185">Reference proteome</keyword>
<dbReference type="Proteomes" id="UP000053097">
    <property type="component" value="Unassembled WGS sequence"/>
</dbReference>
<organism evidence="2 3">
    <name type="scientific">Ooceraea biroi</name>
    <name type="common">Clonal raider ant</name>
    <name type="synonym">Cerapachys biroi</name>
    <dbReference type="NCBI Taxonomy" id="2015173"/>
    <lineage>
        <taxon>Eukaryota</taxon>
        <taxon>Metazoa</taxon>
        <taxon>Ecdysozoa</taxon>
        <taxon>Arthropoda</taxon>
        <taxon>Hexapoda</taxon>
        <taxon>Insecta</taxon>
        <taxon>Pterygota</taxon>
        <taxon>Neoptera</taxon>
        <taxon>Endopterygota</taxon>
        <taxon>Hymenoptera</taxon>
        <taxon>Apocrita</taxon>
        <taxon>Aculeata</taxon>
        <taxon>Formicoidea</taxon>
        <taxon>Formicidae</taxon>
        <taxon>Dorylinae</taxon>
        <taxon>Ooceraea</taxon>
    </lineage>
</organism>